<keyword evidence="5 9" id="KW-0028">Amino-acid biosynthesis</keyword>
<gene>
    <name evidence="9" type="primary">trpF</name>
    <name evidence="11" type="ORF">GXN74_08205</name>
</gene>
<dbReference type="InterPro" id="IPR011060">
    <property type="entry name" value="RibuloseP-bd_barrel"/>
</dbReference>
<sequence length="214" mass="23994">MQVKICGIKRMEEVEILNRYPVDYAGFIFAASKRQVTPEQAGVLIARLRPGITPVGVFVDESPQRVNDLVRECGLEVVQLHGRESVEDIRRIKARVWKTIPVDVEDPSSLEILESWEAALPKLPNLEGLLLDARVGGQSGGTGKAFPWSWAAGLEERFPLFLAGGLCPENIREAIRTLHPALVDVNSGVETDLLKDEEKIRRLFEEIDKEEKDR</sequence>
<comment type="catalytic activity">
    <reaction evidence="1 9">
        <text>N-(5-phospho-beta-D-ribosyl)anthranilate = 1-(2-carboxyphenylamino)-1-deoxy-D-ribulose 5-phosphate</text>
        <dbReference type="Rhea" id="RHEA:21540"/>
        <dbReference type="ChEBI" id="CHEBI:18277"/>
        <dbReference type="ChEBI" id="CHEBI:58613"/>
        <dbReference type="EC" id="5.3.1.24"/>
    </reaction>
</comment>
<evidence type="ECO:0000256" key="8">
    <source>
        <dbReference type="ARBA" id="ARBA00023235"/>
    </source>
</evidence>
<evidence type="ECO:0000256" key="4">
    <source>
        <dbReference type="ARBA" id="ARBA00022272"/>
    </source>
</evidence>
<dbReference type="InterPro" id="IPR044643">
    <property type="entry name" value="TrpF_fam"/>
</dbReference>
<evidence type="ECO:0000256" key="2">
    <source>
        <dbReference type="ARBA" id="ARBA00004664"/>
    </source>
</evidence>
<feature type="domain" description="N-(5'phosphoribosyl) anthranilate isomerase (PRAI)" evidence="10">
    <location>
        <begin position="3"/>
        <end position="205"/>
    </location>
</feature>
<evidence type="ECO:0000256" key="6">
    <source>
        <dbReference type="ARBA" id="ARBA00022822"/>
    </source>
</evidence>
<evidence type="ECO:0000256" key="9">
    <source>
        <dbReference type="HAMAP-Rule" id="MF_00135"/>
    </source>
</evidence>
<dbReference type="EMBL" id="JAAEEH010000019">
    <property type="protein sequence ID" value="NDL67725.1"/>
    <property type="molecule type" value="Genomic_DNA"/>
</dbReference>
<keyword evidence="6 9" id="KW-0822">Tryptophan biosynthesis</keyword>
<dbReference type="Pfam" id="PF00697">
    <property type="entry name" value="PRAI"/>
    <property type="match status" value="1"/>
</dbReference>
<dbReference type="AlphaFoldDB" id="A0A7X5HW35"/>
<reference evidence="11 12" key="1">
    <citation type="submission" date="2020-01" db="EMBL/GenBank/DDBJ databases">
        <title>Anaeroalcalibacter tamaniensis gen. nov., sp. nov., moderately halophilic strictly anaerobic fermenter bacterium from mud volcano of Taman peninsula.</title>
        <authorList>
            <person name="Frolova A."/>
            <person name="Merkel A.Y."/>
            <person name="Slobodkin A.I."/>
        </authorList>
    </citation>
    <scope>NUCLEOTIDE SEQUENCE [LARGE SCALE GENOMIC DNA]</scope>
    <source>
        <strain evidence="11 12">F-3ap</strain>
    </source>
</reference>
<dbReference type="EC" id="5.3.1.24" evidence="3 9"/>
<comment type="caution">
    <text evidence="11">The sequence shown here is derived from an EMBL/GenBank/DDBJ whole genome shotgun (WGS) entry which is preliminary data.</text>
</comment>
<proteinExistence type="inferred from homology"/>
<dbReference type="Proteomes" id="UP000461585">
    <property type="component" value="Unassembled WGS sequence"/>
</dbReference>
<dbReference type="GO" id="GO:0004640">
    <property type="term" value="F:phosphoribosylanthranilate isomerase activity"/>
    <property type="evidence" value="ECO:0007669"/>
    <property type="project" value="UniProtKB-UniRule"/>
</dbReference>
<dbReference type="SUPFAM" id="SSF51366">
    <property type="entry name" value="Ribulose-phoshate binding barrel"/>
    <property type="match status" value="1"/>
</dbReference>
<evidence type="ECO:0000256" key="5">
    <source>
        <dbReference type="ARBA" id="ARBA00022605"/>
    </source>
</evidence>
<organism evidence="11 12">
    <name type="scientific">Anaerotalea alkaliphila</name>
    <dbReference type="NCBI Taxonomy" id="2662126"/>
    <lineage>
        <taxon>Bacteria</taxon>
        <taxon>Bacillati</taxon>
        <taxon>Bacillota</taxon>
        <taxon>Clostridia</taxon>
        <taxon>Eubacteriales</taxon>
        <taxon>Anaerotalea</taxon>
    </lineage>
</organism>
<dbReference type="InterPro" id="IPR001240">
    <property type="entry name" value="PRAI_dom"/>
</dbReference>
<dbReference type="InterPro" id="IPR013785">
    <property type="entry name" value="Aldolase_TIM"/>
</dbReference>
<comment type="similarity">
    <text evidence="9">Belongs to the TrpF family.</text>
</comment>
<dbReference type="HAMAP" id="MF_00135">
    <property type="entry name" value="PRAI"/>
    <property type="match status" value="1"/>
</dbReference>
<dbReference type="PANTHER" id="PTHR42894">
    <property type="entry name" value="N-(5'-PHOSPHORIBOSYL)ANTHRANILATE ISOMERASE"/>
    <property type="match status" value="1"/>
</dbReference>
<name>A0A7X5HW35_9FIRM</name>
<dbReference type="RefSeq" id="WP_162370451.1">
    <property type="nucleotide sequence ID" value="NZ_JAAEEH010000019.1"/>
</dbReference>
<evidence type="ECO:0000259" key="10">
    <source>
        <dbReference type="Pfam" id="PF00697"/>
    </source>
</evidence>
<dbReference type="GO" id="GO:0000162">
    <property type="term" value="P:L-tryptophan biosynthetic process"/>
    <property type="evidence" value="ECO:0007669"/>
    <property type="project" value="UniProtKB-UniRule"/>
</dbReference>
<evidence type="ECO:0000313" key="11">
    <source>
        <dbReference type="EMBL" id="NDL67725.1"/>
    </source>
</evidence>
<protein>
    <recommendedName>
        <fullName evidence="4 9">N-(5'-phosphoribosyl)anthranilate isomerase</fullName>
        <shortName evidence="9">PRAI</shortName>
        <ecNumber evidence="3 9">5.3.1.24</ecNumber>
    </recommendedName>
</protein>
<evidence type="ECO:0000256" key="1">
    <source>
        <dbReference type="ARBA" id="ARBA00001164"/>
    </source>
</evidence>
<keyword evidence="8 9" id="KW-0413">Isomerase</keyword>
<evidence type="ECO:0000313" key="12">
    <source>
        <dbReference type="Proteomes" id="UP000461585"/>
    </source>
</evidence>
<comment type="pathway">
    <text evidence="2 9">Amino-acid biosynthesis; L-tryptophan biosynthesis; L-tryptophan from chorismate: step 3/5.</text>
</comment>
<dbReference type="CDD" id="cd00405">
    <property type="entry name" value="PRAI"/>
    <property type="match status" value="1"/>
</dbReference>
<evidence type="ECO:0000256" key="7">
    <source>
        <dbReference type="ARBA" id="ARBA00023141"/>
    </source>
</evidence>
<evidence type="ECO:0000256" key="3">
    <source>
        <dbReference type="ARBA" id="ARBA00012572"/>
    </source>
</evidence>
<keyword evidence="12" id="KW-1185">Reference proteome</keyword>
<dbReference type="PANTHER" id="PTHR42894:SF1">
    <property type="entry name" value="N-(5'-PHOSPHORIBOSYL)ANTHRANILATE ISOMERASE"/>
    <property type="match status" value="1"/>
</dbReference>
<accession>A0A7X5HW35</accession>
<dbReference type="UniPathway" id="UPA00035">
    <property type="reaction ID" value="UER00042"/>
</dbReference>
<dbReference type="Gene3D" id="3.20.20.70">
    <property type="entry name" value="Aldolase class I"/>
    <property type="match status" value="1"/>
</dbReference>
<keyword evidence="7 9" id="KW-0057">Aromatic amino acid biosynthesis</keyword>